<comment type="caution">
    <text evidence="1">The sequence shown here is derived from an EMBL/GenBank/DDBJ whole genome shotgun (WGS) entry which is preliminary data.</text>
</comment>
<keyword evidence="2" id="KW-1185">Reference proteome</keyword>
<organism evidence="1 2">
    <name type="scientific">Roseicella aerolata</name>
    <dbReference type="NCBI Taxonomy" id="2883479"/>
    <lineage>
        <taxon>Bacteria</taxon>
        <taxon>Pseudomonadati</taxon>
        <taxon>Pseudomonadota</taxon>
        <taxon>Alphaproteobacteria</taxon>
        <taxon>Acetobacterales</taxon>
        <taxon>Roseomonadaceae</taxon>
        <taxon>Roseicella</taxon>
    </lineage>
</organism>
<protein>
    <submittedName>
        <fullName evidence="1">Uncharacterized protein</fullName>
    </submittedName>
</protein>
<name>A0A9X1IC42_9PROT</name>
<sequence>MSLPGIRPLALPRLPADFFAAPRDPAAPQPLRLDWHRRGPGFRLQGDAALQQAFRAALADYDAAEAAAARARLSGDIRGFFAAMTETHRCYAALEGFDLPAADLARLLAQSRRRAREAARRERRAPVAEAA</sequence>
<accession>A0A9X1IC42</accession>
<evidence type="ECO:0000313" key="2">
    <source>
        <dbReference type="Proteomes" id="UP001139311"/>
    </source>
</evidence>
<evidence type="ECO:0000313" key="1">
    <source>
        <dbReference type="EMBL" id="MCB4821787.1"/>
    </source>
</evidence>
<dbReference type="RefSeq" id="WP_226607044.1">
    <property type="nucleotide sequence ID" value="NZ_JAJAQI010000010.1"/>
</dbReference>
<dbReference type="Proteomes" id="UP001139311">
    <property type="component" value="Unassembled WGS sequence"/>
</dbReference>
<gene>
    <name evidence="1" type="ORF">LHA35_08590</name>
</gene>
<dbReference type="EMBL" id="JAJAQI010000010">
    <property type="protein sequence ID" value="MCB4821787.1"/>
    <property type="molecule type" value="Genomic_DNA"/>
</dbReference>
<reference evidence="1" key="1">
    <citation type="submission" date="2021-10" db="EMBL/GenBank/DDBJ databases">
        <title>Roseicella aerolatum sp. nov., isolated from aerosols of e-waste dismantling site.</title>
        <authorList>
            <person name="Qin T."/>
        </authorList>
    </citation>
    <scope>NUCLEOTIDE SEQUENCE</scope>
    <source>
        <strain evidence="1">GB24</strain>
    </source>
</reference>
<proteinExistence type="predicted"/>
<dbReference type="AlphaFoldDB" id="A0A9X1IC42"/>